<dbReference type="GeneID" id="93374147"/>
<accession>A0ABC8B009</accession>
<sequence>MAQTVLVTGGTGTLGKLVTPLLREAGVSVRVLSRTAREARDGIEYVAGDLQTGVGVGAAVAGVDTVLHLAGTNKGDGQKAQALVDGIQAAGVFPHLVFISVVGAERVPVESAIDRQTMAYMASKRDAELVVENSGLPWTTLRATQFHDLLFTMVSALGRMPVVPVVDFRFQPIEAAEVAARLVELTLGEPAGYVAEIGGPKIYTMKELERSYLAATGRRRPVFTMKAPGKASRAYAAGGNLTPDHAVGERTWEEFLAAKLATA</sequence>
<dbReference type="InterPro" id="IPR036291">
    <property type="entry name" value="NAD(P)-bd_dom_sf"/>
</dbReference>
<gene>
    <name evidence="2" type="ORF">NS506_05486</name>
</gene>
<dbReference type="Pfam" id="PF13460">
    <property type="entry name" value="NAD_binding_10"/>
    <property type="match status" value="1"/>
</dbReference>
<dbReference type="Proteomes" id="UP000180166">
    <property type="component" value="Chromosome"/>
</dbReference>
<dbReference type="SUPFAM" id="SSF51735">
    <property type="entry name" value="NAD(P)-binding Rossmann-fold domains"/>
    <property type="match status" value="1"/>
</dbReference>
<dbReference type="PANTHER" id="PTHR12126:SF11">
    <property type="entry name" value="NADH DEHYDROGENASE [UBIQUINONE] 1 ALPHA SUBCOMPLEX SUBUNIT 9, MITOCHONDRIAL"/>
    <property type="match status" value="1"/>
</dbReference>
<organism evidence="2 3">
    <name type="scientific">Nocardia seriolae</name>
    <dbReference type="NCBI Taxonomy" id="37332"/>
    <lineage>
        <taxon>Bacteria</taxon>
        <taxon>Bacillati</taxon>
        <taxon>Actinomycetota</taxon>
        <taxon>Actinomycetes</taxon>
        <taxon>Mycobacteriales</taxon>
        <taxon>Nocardiaceae</taxon>
        <taxon>Nocardia</taxon>
    </lineage>
</organism>
<name>A0ABC8B009_9NOCA</name>
<reference evidence="2 3" key="1">
    <citation type="submission" date="2016-10" db="EMBL/GenBank/DDBJ databases">
        <title>Genome sequence of Nocardia seriolae strain EM150506, isolated from Anguila japonica.</title>
        <authorList>
            <person name="Han H.-J."/>
        </authorList>
    </citation>
    <scope>NUCLEOTIDE SEQUENCE [LARGE SCALE GENOMIC DNA]</scope>
    <source>
        <strain evidence="2 3">EM150506</strain>
    </source>
</reference>
<dbReference type="Gene3D" id="3.40.50.720">
    <property type="entry name" value="NAD(P)-binding Rossmann-like Domain"/>
    <property type="match status" value="1"/>
</dbReference>
<proteinExistence type="predicted"/>
<evidence type="ECO:0000313" key="3">
    <source>
        <dbReference type="Proteomes" id="UP000180166"/>
    </source>
</evidence>
<dbReference type="InterPro" id="IPR051207">
    <property type="entry name" value="ComplexI_NDUFA9_subunit"/>
</dbReference>
<dbReference type="EMBL" id="CP017839">
    <property type="protein sequence ID" value="APA99532.1"/>
    <property type="molecule type" value="Genomic_DNA"/>
</dbReference>
<protein>
    <recommendedName>
        <fullName evidence="1">NAD(P)-binding domain-containing protein</fullName>
    </recommendedName>
</protein>
<feature type="domain" description="NAD(P)-binding" evidence="1">
    <location>
        <begin position="9"/>
        <end position="148"/>
    </location>
</feature>
<evidence type="ECO:0000313" key="2">
    <source>
        <dbReference type="EMBL" id="APA99532.1"/>
    </source>
</evidence>
<evidence type="ECO:0000259" key="1">
    <source>
        <dbReference type="Pfam" id="PF13460"/>
    </source>
</evidence>
<dbReference type="RefSeq" id="WP_033089067.1">
    <property type="nucleotide sequence ID" value="NZ_AP017900.1"/>
</dbReference>
<dbReference type="InterPro" id="IPR016040">
    <property type="entry name" value="NAD(P)-bd_dom"/>
</dbReference>
<dbReference type="PANTHER" id="PTHR12126">
    <property type="entry name" value="NADH-UBIQUINONE OXIDOREDUCTASE 39 KDA SUBUNIT-RELATED"/>
    <property type="match status" value="1"/>
</dbReference>
<dbReference type="AlphaFoldDB" id="A0ABC8B009"/>
<dbReference type="KEGG" id="nsr:NS506_05486"/>